<dbReference type="InterPro" id="IPR026282">
    <property type="entry name" value="MJ1563"/>
</dbReference>
<dbReference type="InterPro" id="IPR036390">
    <property type="entry name" value="WH_DNA-bd_sf"/>
</dbReference>
<dbReference type="Proteomes" id="UP000198521">
    <property type="component" value="Unassembled WGS sequence"/>
</dbReference>
<feature type="domain" description="HTH marR-type" evidence="5">
    <location>
        <begin position="28"/>
        <end position="79"/>
    </location>
</feature>
<keyword evidence="7" id="KW-1185">Reference proteome</keyword>
<organism evidence="6 7">
    <name type="scientific">Aquimarina amphilecti</name>
    <dbReference type="NCBI Taxonomy" id="1038014"/>
    <lineage>
        <taxon>Bacteria</taxon>
        <taxon>Pseudomonadati</taxon>
        <taxon>Bacteroidota</taxon>
        <taxon>Flavobacteriia</taxon>
        <taxon>Flavobacteriales</taxon>
        <taxon>Flavobacteriaceae</taxon>
        <taxon>Aquimarina</taxon>
    </lineage>
</organism>
<evidence type="ECO:0000256" key="3">
    <source>
        <dbReference type="ARBA" id="ARBA00023163"/>
    </source>
</evidence>
<evidence type="ECO:0000313" key="6">
    <source>
        <dbReference type="EMBL" id="SEM00268.1"/>
    </source>
</evidence>
<evidence type="ECO:0000256" key="4">
    <source>
        <dbReference type="PIRNR" id="PIRNR006707"/>
    </source>
</evidence>
<comment type="similarity">
    <text evidence="4">Belongs to the GbsR family.</text>
</comment>
<dbReference type="PIRSF" id="PIRSF006707">
    <property type="entry name" value="MJ1563"/>
    <property type="match status" value="1"/>
</dbReference>
<evidence type="ECO:0000313" key="7">
    <source>
        <dbReference type="Proteomes" id="UP000198521"/>
    </source>
</evidence>
<dbReference type="GO" id="GO:0003677">
    <property type="term" value="F:DNA binding"/>
    <property type="evidence" value="ECO:0007669"/>
    <property type="project" value="UniProtKB-UniRule"/>
</dbReference>
<dbReference type="InterPro" id="IPR036388">
    <property type="entry name" value="WH-like_DNA-bd_sf"/>
</dbReference>
<dbReference type="AlphaFoldDB" id="A0A1H7UUF3"/>
<accession>A0A1H7UUF3</accession>
<dbReference type="RefSeq" id="WP_091411457.1">
    <property type="nucleotide sequence ID" value="NZ_FOAB01000007.1"/>
</dbReference>
<keyword evidence="1 4" id="KW-0805">Transcription regulation</keyword>
<protein>
    <recommendedName>
        <fullName evidence="4">HTH-type transcriptional regulator</fullName>
    </recommendedName>
</protein>
<dbReference type="SUPFAM" id="SSF46785">
    <property type="entry name" value="Winged helix' DNA-binding domain"/>
    <property type="match status" value="1"/>
</dbReference>
<dbReference type="GO" id="GO:0003700">
    <property type="term" value="F:DNA-binding transcription factor activity"/>
    <property type="evidence" value="ECO:0007669"/>
    <property type="project" value="InterPro"/>
</dbReference>
<dbReference type="EMBL" id="FOAB01000007">
    <property type="protein sequence ID" value="SEM00268.1"/>
    <property type="molecule type" value="Genomic_DNA"/>
</dbReference>
<proteinExistence type="inferred from homology"/>
<dbReference type="PANTHER" id="PTHR38465:SF1">
    <property type="entry name" value="HTH-TYPE TRANSCRIPTIONAL REGULATOR MJ1563-RELATED"/>
    <property type="match status" value="1"/>
</dbReference>
<evidence type="ECO:0000256" key="1">
    <source>
        <dbReference type="ARBA" id="ARBA00023015"/>
    </source>
</evidence>
<dbReference type="OrthoDB" id="9792628at2"/>
<reference evidence="6 7" key="1">
    <citation type="submission" date="2016-10" db="EMBL/GenBank/DDBJ databases">
        <authorList>
            <person name="de Groot N.N."/>
        </authorList>
    </citation>
    <scope>NUCLEOTIDE SEQUENCE [LARGE SCALE GENOMIC DNA]</scope>
    <source>
        <strain evidence="6 7">DSM 25232</strain>
    </source>
</reference>
<sequence length="167" mass="19247">MNYTEAKDKFISTWGSLGTLWGINKAMAQIHALLWISPEPLSMEDIMEELHISRGNTSMNLRQLMDWGIVFKESKPGERKEYFASEKDVQELARQVAKERSRREIKPVIKVLREVSAIEGDGTKKTEELIKQTKALYELADSADTMMNKIVNQESNWITKTLMKLIK</sequence>
<evidence type="ECO:0000256" key="2">
    <source>
        <dbReference type="ARBA" id="ARBA00023125"/>
    </source>
</evidence>
<gene>
    <name evidence="6" type="ORF">SAMN04487910_3872</name>
</gene>
<evidence type="ECO:0000259" key="5">
    <source>
        <dbReference type="Pfam" id="PF12802"/>
    </source>
</evidence>
<dbReference type="InterPro" id="IPR000835">
    <property type="entry name" value="HTH_MarR-typ"/>
</dbReference>
<dbReference type="STRING" id="1038014.SAMN04487910_3872"/>
<keyword evidence="2 4" id="KW-0238">DNA-binding</keyword>
<name>A0A1H7UUF3_AQUAM</name>
<dbReference type="PANTHER" id="PTHR38465">
    <property type="entry name" value="HTH-TYPE TRANSCRIPTIONAL REGULATOR MJ1563-RELATED"/>
    <property type="match status" value="1"/>
</dbReference>
<keyword evidence="3 4" id="KW-0804">Transcription</keyword>
<dbReference type="Gene3D" id="1.10.10.10">
    <property type="entry name" value="Winged helix-like DNA-binding domain superfamily/Winged helix DNA-binding domain"/>
    <property type="match status" value="1"/>
</dbReference>
<dbReference type="InterPro" id="IPR052362">
    <property type="entry name" value="HTH-GbsR_regulator"/>
</dbReference>
<dbReference type="Pfam" id="PF12802">
    <property type="entry name" value="MarR_2"/>
    <property type="match status" value="1"/>
</dbReference>